<dbReference type="PROSITE" id="PS00497">
    <property type="entry name" value="TYROSINASE_1"/>
    <property type="match status" value="1"/>
</dbReference>
<dbReference type="Pfam" id="PF00264">
    <property type="entry name" value="Tyrosinase"/>
    <property type="match status" value="1"/>
</dbReference>
<dbReference type="SUPFAM" id="SSF48056">
    <property type="entry name" value="Di-copper centre-containing domain"/>
    <property type="match status" value="1"/>
</dbReference>
<gene>
    <name evidence="4" type="ORF">PEVE_00008778</name>
</gene>
<dbReference type="InterPro" id="IPR008922">
    <property type="entry name" value="Di-copper_centre_dom_sf"/>
</dbReference>
<dbReference type="PRINTS" id="PR00092">
    <property type="entry name" value="TYROSINASE"/>
</dbReference>
<dbReference type="PANTHER" id="PTHR11474:SF126">
    <property type="entry name" value="TYROSINASE-LIKE PROTEIN TYR-1-RELATED"/>
    <property type="match status" value="1"/>
</dbReference>
<comment type="caution">
    <text evidence="4">The sequence shown here is derived from an EMBL/GenBank/DDBJ whole genome shotgun (WGS) entry which is preliminary data.</text>
</comment>
<evidence type="ECO:0000256" key="2">
    <source>
        <dbReference type="ARBA" id="ARBA00023008"/>
    </source>
</evidence>
<sequence>MLYLHIVFFTGLFYQIQKSTSWVSSEEDQLCQVNVIRECLDYSLGLLEAIESGNERLLMKECDSLQATINCFSVPRCLGNLSHSYRYFALTAAATLKKSLNACPNLDFEILERFFKKGRISRYSKTLFRNKNEFVKKQAMLFVKLFSMLLMCLKRQDVSAVEQDSFCQAKVIQECSDQSQGLLKAIESGNKRLLREECDSLQVTIDCLSFPRCPGNILKAFRSMVLTAATTLKKTSDACHKLDVSFLERYVKVPTIACENNEKVEDVCGRSCKCQDGNYISCYRVRKEFTKMSVEERIRFIKAFKLASSDARYTDEYDKITNIHLRIPSKLLHHMPQIFLPWHRWYLLEFENFLRQIDCRITIPYWNWSKDAEHWTRGSNMEDTWNPGPHGLGGNGVLPDNCVIEGPFQKGEFSLPQAAGGGCLKRNFNNSCNPPNADCAQNLVIQENFTVFEKTIREIFHSKFHDCVGESMHCSLTAAYTPEFWLHHGFIDKLWAEWQKKKGNKFEYYPKISFIMPGSDRFPWEYLDVDQLPGDVRVLYED</sequence>
<dbReference type="Proteomes" id="UP001159427">
    <property type="component" value="Unassembled WGS sequence"/>
</dbReference>
<dbReference type="PANTHER" id="PTHR11474">
    <property type="entry name" value="TYROSINASE FAMILY MEMBER"/>
    <property type="match status" value="1"/>
</dbReference>
<keyword evidence="2" id="KW-0186">Copper</keyword>
<protein>
    <recommendedName>
        <fullName evidence="3">Tyrosinase copper-binding domain-containing protein</fullName>
    </recommendedName>
</protein>
<evidence type="ECO:0000256" key="1">
    <source>
        <dbReference type="ARBA" id="ARBA00022723"/>
    </source>
</evidence>
<evidence type="ECO:0000313" key="4">
    <source>
        <dbReference type="EMBL" id="CAH3014886.1"/>
    </source>
</evidence>
<feature type="domain" description="Tyrosinase copper-binding" evidence="3">
    <location>
        <begin position="333"/>
        <end position="351"/>
    </location>
</feature>
<evidence type="ECO:0000259" key="3">
    <source>
        <dbReference type="PROSITE" id="PS00497"/>
    </source>
</evidence>
<name>A0ABN8LLM9_9CNID</name>
<keyword evidence="5" id="KW-1185">Reference proteome</keyword>
<dbReference type="InterPro" id="IPR002227">
    <property type="entry name" value="Tyrosinase_Cu-bd"/>
</dbReference>
<proteinExistence type="predicted"/>
<organism evidence="4 5">
    <name type="scientific">Porites evermanni</name>
    <dbReference type="NCBI Taxonomy" id="104178"/>
    <lineage>
        <taxon>Eukaryota</taxon>
        <taxon>Metazoa</taxon>
        <taxon>Cnidaria</taxon>
        <taxon>Anthozoa</taxon>
        <taxon>Hexacorallia</taxon>
        <taxon>Scleractinia</taxon>
        <taxon>Fungiina</taxon>
        <taxon>Poritidae</taxon>
        <taxon>Porites</taxon>
    </lineage>
</organism>
<keyword evidence="1" id="KW-0479">Metal-binding</keyword>
<accession>A0ABN8LLM9</accession>
<dbReference type="EMBL" id="CALNXI010000016">
    <property type="protein sequence ID" value="CAH3014886.1"/>
    <property type="molecule type" value="Genomic_DNA"/>
</dbReference>
<dbReference type="Gene3D" id="1.10.1280.10">
    <property type="entry name" value="Di-copper center containing domain from catechol oxidase"/>
    <property type="match status" value="1"/>
</dbReference>
<evidence type="ECO:0000313" key="5">
    <source>
        <dbReference type="Proteomes" id="UP001159427"/>
    </source>
</evidence>
<dbReference type="InterPro" id="IPR050316">
    <property type="entry name" value="Tyrosinase/Hemocyanin"/>
</dbReference>
<reference evidence="4 5" key="1">
    <citation type="submission" date="2022-05" db="EMBL/GenBank/DDBJ databases">
        <authorList>
            <consortium name="Genoscope - CEA"/>
            <person name="William W."/>
        </authorList>
    </citation>
    <scope>NUCLEOTIDE SEQUENCE [LARGE SCALE GENOMIC DNA]</scope>
</reference>